<evidence type="ECO:0000313" key="3">
    <source>
        <dbReference type="EMBL" id="RLE12747.1"/>
    </source>
</evidence>
<dbReference type="Proteomes" id="UP000280417">
    <property type="component" value="Unassembled WGS sequence"/>
</dbReference>
<protein>
    <recommendedName>
        <fullName evidence="5">Mth938-like domain-containing protein</fullName>
    </recommendedName>
</protein>
<comment type="subcellular location">
    <subcellularLocation>
        <location evidence="1">Cytoplasm</location>
    </subcellularLocation>
</comment>
<dbReference type="PANTHER" id="PTHR15811">
    <property type="entry name" value="MTH938 DOMAIN-CONTAINING PROTEIN"/>
    <property type="match status" value="1"/>
</dbReference>
<dbReference type="SUPFAM" id="SSF64076">
    <property type="entry name" value="MTH938-like"/>
    <property type="match status" value="1"/>
</dbReference>
<dbReference type="InterPro" id="IPR007523">
    <property type="entry name" value="NDUFAF3/AAMDC"/>
</dbReference>
<dbReference type="Gene3D" id="3.40.1230.10">
    <property type="entry name" value="MTH938-like"/>
    <property type="match status" value="1"/>
</dbReference>
<gene>
    <name evidence="3" type="ORF">DRJ04_05605</name>
</gene>
<dbReference type="EMBL" id="QMQA01000142">
    <property type="protein sequence ID" value="RLE12747.1"/>
    <property type="molecule type" value="Genomic_DNA"/>
</dbReference>
<evidence type="ECO:0008006" key="5">
    <source>
        <dbReference type="Google" id="ProtNLM"/>
    </source>
</evidence>
<reference evidence="3 4" key="1">
    <citation type="submission" date="2018-06" db="EMBL/GenBank/DDBJ databases">
        <title>Extensive metabolic versatility and redundancy in microbially diverse, dynamic hydrothermal sediments.</title>
        <authorList>
            <person name="Dombrowski N."/>
            <person name="Teske A."/>
            <person name="Baker B.J."/>
        </authorList>
    </citation>
    <scope>NUCLEOTIDE SEQUENCE [LARGE SCALE GENOMIC DNA]</scope>
    <source>
        <strain evidence="3">B3_G15</strain>
    </source>
</reference>
<comment type="caution">
    <text evidence="3">The sequence shown here is derived from an EMBL/GenBank/DDBJ whole genome shotgun (WGS) entry which is preliminary data.</text>
</comment>
<evidence type="ECO:0000256" key="1">
    <source>
        <dbReference type="ARBA" id="ARBA00004496"/>
    </source>
</evidence>
<dbReference type="AlphaFoldDB" id="A0A662DDZ5"/>
<sequence>MIERYTFGQITIRGKTYTSDVIIHPDERVDDNWWRKEGHLLLPEDLEEVVKEKPDILIVGTGNSGLMEVPASTKKWIESKGIKLIACPTKEACNIYNQLYKSGSRVTAAFHLTC</sequence>
<keyword evidence="2" id="KW-0963">Cytoplasm</keyword>
<evidence type="ECO:0000313" key="4">
    <source>
        <dbReference type="Proteomes" id="UP000280417"/>
    </source>
</evidence>
<dbReference type="InterPro" id="IPR036748">
    <property type="entry name" value="MTH938-like_sf"/>
</dbReference>
<dbReference type="FunFam" id="3.40.1230.10:FF:000001">
    <property type="entry name" value="Adipogenesis-associated, Mth938 domain-containing"/>
    <property type="match status" value="1"/>
</dbReference>
<name>A0A662DDZ5_UNCAE</name>
<dbReference type="GO" id="GO:0005737">
    <property type="term" value="C:cytoplasm"/>
    <property type="evidence" value="ECO:0007669"/>
    <property type="project" value="UniProtKB-SubCell"/>
</dbReference>
<accession>A0A662DDZ5</accession>
<dbReference type="PANTHER" id="PTHR15811:SF5">
    <property type="entry name" value="MTH938 DOMAIN-CONTAINING PROTEIN"/>
    <property type="match status" value="1"/>
</dbReference>
<evidence type="ECO:0000256" key="2">
    <source>
        <dbReference type="ARBA" id="ARBA00022490"/>
    </source>
</evidence>
<proteinExistence type="predicted"/>
<dbReference type="InterPro" id="IPR034096">
    <property type="entry name" value="AAMDC"/>
</dbReference>
<dbReference type="CDD" id="cd05126">
    <property type="entry name" value="Mth938"/>
    <property type="match status" value="1"/>
</dbReference>
<dbReference type="Pfam" id="PF04430">
    <property type="entry name" value="DUF498"/>
    <property type="match status" value="1"/>
</dbReference>
<organism evidence="3 4">
    <name type="scientific">Aerophobetes bacterium</name>
    <dbReference type="NCBI Taxonomy" id="2030807"/>
    <lineage>
        <taxon>Bacteria</taxon>
        <taxon>Candidatus Aerophobota</taxon>
    </lineage>
</organism>